<dbReference type="PANTHER" id="PTHR48111">
    <property type="entry name" value="REGULATOR OF RPOS"/>
    <property type="match status" value="1"/>
</dbReference>
<dbReference type="CDD" id="cd17574">
    <property type="entry name" value="REC_OmpR"/>
    <property type="match status" value="1"/>
</dbReference>
<keyword evidence="5" id="KW-0804">Transcription</keyword>
<keyword evidence="2" id="KW-0902">Two-component regulatory system</keyword>
<dbReference type="CDD" id="cd00383">
    <property type="entry name" value="trans_reg_C"/>
    <property type="match status" value="1"/>
</dbReference>
<sequence>MAEKRVLIIEDEPQLARFLELEFTHEGYQVIVAYEGRAGLDLALSQDFRVIILDIMLPDLSGLEVCRRIRAERNTPIIMLTARDAVPDRVSGLEAGADDYMTKPFAIEELLARVRAIQRRMAPEQSQMVEVGCCRLFPEQRRVVCADKELKLTAREFDLLACLMQNRNRVMTREMILDRVWGYDYEGDTNIVDVYVRYVRSKLEEIGVKDYIETVRGVGYVIREDGHAH</sequence>
<dbReference type="RefSeq" id="WP_205497527.1">
    <property type="nucleotide sequence ID" value="NZ_JAFHAP010000022.1"/>
</dbReference>
<keyword evidence="11" id="KW-1185">Reference proteome</keyword>
<dbReference type="PROSITE" id="PS51755">
    <property type="entry name" value="OMPR_PHOB"/>
    <property type="match status" value="1"/>
</dbReference>
<dbReference type="PROSITE" id="PS50110">
    <property type="entry name" value="RESPONSE_REGULATORY"/>
    <property type="match status" value="1"/>
</dbReference>
<dbReference type="EMBL" id="JAFHAP010000022">
    <property type="protein sequence ID" value="MBN2911045.1"/>
    <property type="molecule type" value="Genomic_DNA"/>
</dbReference>
<reference evidence="10" key="1">
    <citation type="journal article" date="2024" name="Int. J. Syst. Evol. Microbiol.">
        <title>Polycladomyces zharkentensis sp. nov., a novel thermophilic cellulose- and starch-degrading member of the Bacillota from a geothermal aquifer in Kazakhstan.</title>
        <authorList>
            <person name="Mashzhan A."/>
            <person name="Kistaubayeva A."/>
            <person name="Javier-Lopez R."/>
            <person name="Bissenova U."/>
            <person name="Bissenbay A."/>
            <person name="Birkeland N.K."/>
        </authorList>
    </citation>
    <scope>NUCLEOTIDE SEQUENCE</scope>
    <source>
        <strain evidence="10">ZKZ2T</strain>
    </source>
</reference>
<dbReference type="InterPro" id="IPR039420">
    <property type="entry name" value="WalR-like"/>
</dbReference>
<feature type="DNA-binding region" description="OmpR/PhoB-type" evidence="7">
    <location>
        <begin position="126"/>
        <end position="224"/>
    </location>
</feature>
<proteinExistence type="predicted"/>
<organism evidence="10 11">
    <name type="scientific">Polycladomyces zharkentensis</name>
    <dbReference type="NCBI Taxonomy" id="2807616"/>
    <lineage>
        <taxon>Bacteria</taxon>
        <taxon>Bacillati</taxon>
        <taxon>Bacillota</taxon>
        <taxon>Bacilli</taxon>
        <taxon>Bacillales</taxon>
        <taxon>Thermoactinomycetaceae</taxon>
        <taxon>Polycladomyces</taxon>
    </lineage>
</organism>
<keyword evidence="4 7" id="KW-0238">DNA-binding</keyword>
<feature type="domain" description="Response regulatory" evidence="8">
    <location>
        <begin position="5"/>
        <end position="118"/>
    </location>
</feature>
<evidence type="ECO:0000256" key="3">
    <source>
        <dbReference type="ARBA" id="ARBA00023015"/>
    </source>
</evidence>
<protein>
    <submittedName>
        <fullName evidence="10">Response regulator transcription factor</fullName>
    </submittedName>
</protein>
<keyword evidence="3" id="KW-0805">Transcription regulation</keyword>
<accession>A0ABS2WNC5</accession>
<dbReference type="Gene3D" id="3.40.50.2300">
    <property type="match status" value="1"/>
</dbReference>
<dbReference type="Pfam" id="PF00486">
    <property type="entry name" value="Trans_reg_C"/>
    <property type="match status" value="1"/>
</dbReference>
<dbReference type="Gene3D" id="1.10.10.10">
    <property type="entry name" value="Winged helix-like DNA-binding domain superfamily/Winged helix DNA-binding domain"/>
    <property type="match status" value="1"/>
</dbReference>
<dbReference type="InterPro" id="IPR011006">
    <property type="entry name" value="CheY-like_superfamily"/>
</dbReference>
<evidence type="ECO:0000259" key="9">
    <source>
        <dbReference type="PROSITE" id="PS51755"/>
    </source>
</evidence>
<feature type="modified residue" description="4-aspartylphosphate" evidence="6">
    <location>
        <position position="54"/>
    </location>
</feature>
<feature type="domain" description="OmpR/PhoB-type" evidence="9">
    <location>
        <begin position="126"/>
        <end position="224"/>
    </location>
</feature>
<dbReference type="PANTHER" id="PTHR48111:SF22">
    <property type="entry name" value="REGULATOR OF RPOS"/>
    <property type="match status" value="1"/>
</dbReference>
<evidence type="ECO:0000256" key="1">
    <source>
        <dbReference type="ARBA" id="ARBA00022553"/>
    </source>
</evidence>
<comment type="caution">
    <text evidence="10">The sequence shown here is derived from an EMBL/GenBank/DDBJ whole genome shotgun (WGS) entry which is preliminary data.</text>
</comment>
<dbReference type="InterPro" id="IPR036388">
    <property type="entry name" value="WH-like_DNA-bd_sf"/>
</dbReference>
<evidence type="ECO:0000256" key="4">
    <source>
        <dbReference type="ARBA" id="ARBA00023125"/>
    </source>
</evidence>
<dbReference type="Gene3D" id="6.10.250.690">
    <property type="match status" value="1"/>
</dbReference>
<dbReference type="SMART" id="SM00862">
    <property type="entry name" value="Trans_reg_C"/>
    <property type="match status" value="1"/>
</dbReference>
<dbReference type="SUPFAM" id="SSF52172">
    <property type="entry name" value="CheY-like"/>
    <property type="match status" value="1"/>
</dbReference>
<dbReference type="Pfam" id="PF00072">
    <property type="entry name" value="Response_reg"/>
    <property type="match status" value="1"/>
</dbReference>
<gene>
    <name evidence="10" type="ORF">JQC72_16250</name>
</gene>
<evidence type="ECO:0000256" key="6">
    <source>
        <dbReference type="PROSITE-ProRule" id="PRU00169"/>
    </source>
</evidence>
<evidence type="ECO:0000313" key="11">
    <source>
        <dbReference type="Proteomes" id="UP001177120"/>
    </source>
</evidence>
<evidence type="ECO:0000313" key="10">
    <source>
        <dbReference type="EMBL" id="MBN2911045.1"/>
    </source>
</evidence>
<dbReference type="InterPro" id="IPR001789">
    <property type="entry name" value="Sig_transdc_resp-reg_receiver"/>
</dbReference>
<evidence type="ECO:0000256" key="2">
    <source>
        <dbReference type="ARBA" id="ARBA00023012"/>
    </source>
</evidence>
<dbReference type="SMART" id="SM00448">
    <property type="entry name" value="REC"/>
    <property type="match status" value="1"/>
</dbReference>
<name>A0ABS2WNC5_9BACL</name>
<dbReference type="InterPro" id="IPR001867">
    <property type="entry name" value="OmpR/PhoB-type_DNA-bd"/>
</dbReference>
<keyword evidence="1 6" id="KW-0597">Phosphoprotein</keyword>
<dbReference type="Proteomes" id="UP001177120">
    <property type="component" value="Unassembled WGS sequence"/>
</dbReference>
<evidence type="ECO:0000256" key="5">
    <source>
        <dbReference type="ARBA" id="ARBA00023163"/>
    </source>
</evidence>
<evidence type="ECO:0000256" key="7">
    <source>
        <dbReference type="PROSITE-ProRule" id="PRU01091"/>
    </source>
</evidence>
<evidence type="ECO:0000259" key="8">
    <source>
        <dbReference type="PROSITE" id="PS50110"/>
    </source>
</evidence>